<dbReference type="PROSITE" id="PS50088">
    <property type="entry name" value="ANK_REPEAT"/>
    <property type="match status" value="3"/>
</dbReference>
<dbReference type="Pfam" id="PF12796">
    <property type="entry name" value="Ank_2"/>
    <property type="match status" value="2"/>
</dbReference>
<evidence type="ECO:0000256" key="8">
    <source>
        <dbReference type="SAM" id="Coils"/>
    </source>
</evidence>
<evidence type="ECO:0000256" key="5">
    <source>
        <dbReference type="ARBA" id="ARBA00023043"/>
    </source>
</evidence>
<keyword evidence="1" id="KW-0479">Metal-binding</keyword>
<feature type="region of interest" description="Disordered" evidence="9">
    <location>
        <begin position="552"/>
        <end position="575"/>
    </location>
</feature>
<dbReference type="InterPro" id="IPR011011">
    <property type="entry name" value="Znf_FYVE_PHD"/>
</dbReference>
<dbReference type="SMART" id="SM00064">
    <property type="entry name" value="FYVE"/>
    <property type="match status" value="1"/>
</dbReference>
<evidence type="ECO:0000313" key="12">
    <source>
        <dbReference type="Proteomes" id="UP000777482"/>
    </source>
</evidence>
<proteinExistence type="predicted"/>
<organism evidence="11 12">
    <name type="scientific">Rhodotorula mucilaginosa</name>
    <name type="common">Yeast</name>
    <name type="synonym">Rhodotorula rubra</name>
    <dbReference type="NCBI Taxonomy" id="5537"/>
    <lineage>
        <taxon>Eukaryota</taxon>
        <taxon>Fungi</taxon>
        <taxon>Dikarya</taxon>
        <taxon>Basidiomycota</taxon>
        <taxon>Pucciniomycotina</taxon>
        <taxon>Microbotryomycetes</taxon>
        <taxon>Sporidiobolales</taxon>
        <taxon>Sporidiobolaceae</taxon>
        <taxon>Rhodotorula</taxon>
    </lineage>
</organism>
<dbReference type="GO" id="GO:0008270">
    <property type="term" value="F:zinc ion binding"/>
    <property type="evidence" value="ECO:0007669"/>
    <property type="project" value="UniProtKB-KW"/>
</dbReference>
<dbReference type="GO" id="GO:0085020">
    <property type="term" value="P:protein K6-linked ubiquitination"/>
    <property type="evidence" value="ECO:0007669"/>
    <property type="project" value="TreeGrafter"/>
</dbReference>
<dbReference type="PROSITE" id="PS50297">
    <property type="entry name" value="ANK_REP_REGION"/>
    <property type="match status" value="3"/>
</dbReference>
<dbReference type="PANTHER" id="PTHR24171:SF8">
    <property type="entry name" value="BRCA1-ASSOCIATED RING DOMAIN PROTEIN 1"/>
    <property type="match status" value="1"/>
</dbReference>
<dbReference type="PANTHER" id="PTHR24171">
    <property type="entry name" value="ANKYRIN REPEAT DOMAIN-CONTAINING PROTEIN 39-RELATED"/>
    <property type="match status" value="1"/>
</dbReference>
<feature type="domain" description="FYVE-type" evidence="10">
    <location>
        <begin position="780"/>
        <end position="859"/>
    </location>
</feature>
<feature type="compositionally biased region" description="Polar residues" evidence="9">
    <location>
        <begin position="704"/>
        <end position="714"/>
    </location>
</feature>
<dbReference type="OrthoDB" id="10057496at2759"/>
<feature type="compositionally biased region" description="Pro residues" evidence="9">
    <location>
        <begin position="388"/>
        <end position="400"/>
    </location>
</feature>
<feature type="region of interest" description="Disordered" evidence="9">
    <location>
        <begin position="368"/>
        <end position="459"/>
    </location>
</feature>
<evidence type="ECO:0000256" key="1">
    <source>
        <dbReference type="ARBA" id="ARBA00022723"/>
    </source>
</evidence>
<name>A0A9P7B936_RHOMI</name>
<dbReference type="Gene3D" id="1.25.40.20">
    <property type="entry name" value="Ankyrin repeat-containing domain"/>
    <property type="match status" value="2"/>
</dbReference>
<dbReference type="Pfam" id="PF01363">
    <property type="entry name" value="FYVE"/>
    <property type="match status" value="1"/>
</dbReference>
<sequence>MPPATLPADVPRHKNRASRSPTASSSSEATPTQHDQSPLAARVALTPKQPSSLSRRSTATVSSSSSYDLTTRKNLIARAAADGDLARLDALVVRGANDGLDGAGEQHRSVFALANEPNPHTGLAPIHFAAQNGHEDVVKWLVEQAGALPDLEDADGETALHKAALRGHLDPLHNASSRGWLDVARLLLTFGADPDAANRPGFTPLMNAASKGHLPLVHFLLRQGECDPLKRNVSGETAYDLAACVFELEICRVLAEAEAAQLAAAAKSTTTARTYNPLALHTTVPVVLYENQRLVTPSLRRPASLVPGQGDHLVWSSKALSRNDRRAAFSFPLPPAAVSEHSTVSPEGGDQLPCFRSEVGLPVIGKENELVLPPRRQVRSGGRVKPIESPPPPPPPPPPQMQANPDLESDQRPRPTPRRSSSSSAASSSLAAVLAASPSQATHSSATISDSRARPAAAAAAPEEPAWMWISDWTIDLTSPLGSPLDGWSYAPSFDTPAREWTATPPPVSASASESGTGSGGTASQKWVRRRKWVRVMRRRLDLPDWGFEEVEPSRRRSSFAGEADAPAPESESEAAELVPMDYRSRARFLIGQSSDAWEQLSPVATSSEGPEVVVDQVELRKRVAQLERAADELRRGIAEDAEDPERRREAERDLEESLRMLALLRTRQDNSAAHAAALDEEDENEFIYTGVDAADEDDARSVWTSMQSPSVSSAGGARLQPSRSASFHSTTSSSVRLVLTPQTAPEFRIPTNEVAVPNRPFHSPLLMQSQSLRPPWEPDHATNSCRRCGKHFSLLNRRHHCRRCGLVVCAACSPHTDQLDPRQVAVEPGSVADDSPWLLESPFGYRYRTCNECHAALALHPPSSDQAGPASLLSPQAFFPALPSLPGSAAPSEAAASDVSELVECPVCGEALAQLGEKSRQENHIRDCLEAGRGSVSSGRYLVFRLPPGPLVGEDCNICWTEFEASIQ</sequence>
<keyword evidence="5 6" id="KW-0040">ANK repeat</keyword>
<feature type="repeat" description="ANK" evidence="6">
    <location>
        <begin position="121"/>
        <end position="153"/>
    </location>
</feature>
<dbReference type="PRINTS" id="PR01415">
    <property type="entry name" value="ANKYRIN"/>
</dbReference>
<dbReference type="Gene3D" id="3.30.40.10">
    <property type="entry name" value="Zinc/RING finger domain, C3HC4 (zinc finger)"/>
    <property type="match status" value="1"/>
</dbReference>
<keyword evidence="12" id="KW-1185">Reference proteome</keyword>
<feature type="compositionally biased region" description="Low complexity" evidence="9">
    <location>
        <begin position="51"/>
        <end position="66"/>
    </location>
</feature>
<keyword evidence="4" id="KW-0862">Zinc</keyword>
<dbReference type="Proteomes" id="UP000777482">
    <property type="component" value="Unassembled WGS sequence"/>
</dbReference>
<dbReference type="SUPFAM" id="SSF57903">
    <property type="entry name" value="FYVE/PHD zinc finger"/>
    <property type="match status" value="1"/>
</dbReference>
<dbReference type="SMART" id="SM00248">
    <property type="entry name" value="ANK"/>
    <property type="match status" value="4"/>
</dbReference>
<protein>
    <recommendedName>
        <fullName evidence="10">FYVE-type domain-containing protein</fullName>
    </recommendedName>
</protein>
<dbReference type="EMBL" id="PUHQ01000012">
    <property type="protein sequence ID" value="KAG0664836.1"/>
    <property type="molecule type" value="Genomic_DNA"/>
</dbReference>
<reference evidence="11 12" key="1">
    <citation type="submission" date="2020-11" db="EMBL/GenBank/DDBJ databases">
        <title>Kefir isolates.</title>
        <authorList>
            <person name="Marcisauskas S."/>
            <person name="Kim Y."/>
            <person name="Blasche S."/>
        </authorList>
    </citation>
    <scope>NUCLEOTIDE SEQUENCE [LARGE SCALE GENOMIC DNA]</scope>
    <source>
        <strain evidence="11 12">KR</strain>
    </source>
</reference>
<feature type="compositionally biased region" description="Low complexity" evidence="9">
    <location>
        <begin position="418"/>
        <end position="442"/>
    </location>
</feature>
<evidence type="ECO:0000256" key="9">
    <source>
        <dbReference type="SAM" id="MobiDB-lite"/>
    </source>
</evidence>
<feature type="region of interest" description="Disordered" evidence="9">
    <location>
        <begin position="704"/>
        <end position="731"/>
    </location>
</feature>
<evidence type="ECO:0000259" key="10">
    <source>
        <dbReference type="PROSITE" id="PS50178"/>
    </source>
</evidence>
<evidence type="ECO:0000256" key="7">
    <source>
        <dbReference type="PROSITE-ProRule" id="PRU00091"/>
    </source>
</evidence>
<dbReference type="InterPro" id="IPR000306">
    <property type="entry name" value="Znf_FYVE"/>
</dbReference>
<dbReference type="InterPro" id="IPR013083">
    <property type="entry name" value="Znf_RING/FYVE/PHD"/>
</dbReference>
<evidence type="ECO:0000256" key="4">
    <source>
        <dbReference type="ARBA" id="ARBA00022833"/>
    </source>
</evidence>
<dbReference type="SUPFAM" id="SSF48403">
    <property type="entry name" value="Ankyrin repeat"/>
    <property type="match status" value="1"/>
</dbReference>
<evidence type="ECO:0000256" key="3">
    <source>
        <dbReference type="ARBA" id="ARBA00022771"/>
    </source>
</evidence>
<feature type="compositionally biased region" description="Low complexity" evidence="9">
    <location>
        <begin position="509"/>
        <end position="524"/>
    </location>
</feature>
<gene>
    <name evidence="11" type="ORF">C6P46_000973</name>
</gene>
<keyword evidence="8" id="KW-0175">Coiled coil</keyword>
<feature type="repeat" description="ANK" evidence="6">
    <location>
        <begin position="155"/>
        <end position="199"/>
    </location>
</feature>
<feature type="coiled-coil region" evidence="8">
    <location>
        <begin position="617"/>
        <end position="668"/>
    </location>
</feature>
<evidence type="ECO:0000313" key="11">
    <source>
        <dbReference type="EMBL" id="KAG0664836.1"/>
    </source>
</evidence>
<feature type="compositionally biased region" description="Low complexity" evidence="9">
    <location>
        <begin position="18"/>
        <end position="32"/>
    </location>
</feature>
<accession>A0A9P7B936</accession>
<feature type="region of interest" description="Disordered" evidence="9">
    <location>
        <begin position="498"/>
        <end position="524"/>
    </location>
</feature>
<keyword evidence="2" id="KW-0677">Repeat</keyword>
<evidence type="ECO:0000256" key="2">
    <source>
        <dbReference type="ARBA" id="ARBA00022737"/>
    </source>
</evidence>
<dbReference type="InterPro" id="IPR002110">
    <property type="entry name" value="Ankyrin_rpt"/>
</dbReference>
<comment type="caution">
    <text evidence="11">The sequence shown here is derived from an EMBL/GenBank/DDBJ whole genome shotgun (WGS) entry which is preliminary data.</text>
</comment>
<dbReference type="InterPro" id="IPR036770">
    <property type="entry name" value="Ankyrin_rpt-contain_sf"/>
</dbReference>
<evidence type="ECO:0000256" key="6">
    <source>
        <dbReference type="PROSITE-ProRule" id="PRU00023"/>
    </source>
</evidence>
<feature type="repeat" description="ANK" evidence="6">
    <location>
        <begin position="200"/>
        <end position="224"/>
    </location>
</feature>
<dbReference type="InterPro" id="IPR017455">
    <property type="entry name" value="Znf_FYVE-rel"/>
</dbReference>
<dbReference type="PROSITE" id="PS50178">
    <property type="entry name" value="ZF_FYVE"/>
    <property type="match status" value="1"/>
</dbReference>
<feature type="region of interest" description="Disordered" evidence="9">
    <location>
        <begin position="1"/>
        <end position="68"/>
    </location>
</feature>
<dbReference type="GO" id="GO:0004842">
    <property type="term" value="F:ubiquitin-protein transferase activity"/>
    <property type="evidence" value="ECO:0007669"/>
    <property type="project" value="TreeGrafter"/>
</dbReference>
<keyword evidence="3 7" id="KW-0863">Zinc-finger</keyword>
<dbReference type="AlphaFoldDB" id="A0A9P7B936"/>